<dbReference type="SUPFAM" id="SSF50331">
    <property type="entry name" value="MOP-like"/>
    <property type="match status" value="1"/>
</dbReference>
<keyword evidence="4" id="KW-0997">Cell inner membrane</keyword>
<dbReference type="Pfam" id="PF08402">
    <property type="entry name" value="TOBE_2"/>
    <property type="match status" value="1"/>
</dbReference>
<keyword evidence="6 12" id="KW-0067">ATP-binding</keyword>
<gene>
    <name evidence="12" type="ORF">I0K15_00965</name>
</gene>
<evidence type="ECO:0000256" key="8">
    <source>
        <dbReference type="ARBA" id="ARBA00023004"/>
    </source>
</evidence>
<feature type="domain" description="ABC transporter" evidence="11">
    <location>
        <begin position="19"/>
        <end position="250"/>
    </location>
</feature>
<evidence type="ECO:0000256" key="9">
    <source>
        <dbReference type="ARBA" id="ARBA00023065"/>
    </source>
</evidence>
<dbReference type="InterPro" id="IPR003593">
    <property type="entry name" value="AAA+_ATPase"/>
</dbReference>
<dbReference type="InterPro" id="IPR050093">
    <property type="entry name" value="ABC_SmlMolc_Importer"/>
</dbReference>
<sequence>MNPSDLLGKAVLSETIPRLELRDVCRDYEGARVVSDLTLALMPGEVTCLLGPSGCGKSTTLRIAAGVEAPTHGEVRIAGRKVADPSRSEPPEGRSVGLMFQDFALFPHLDVAGNVAFGLTCGKAEKAARVSELLARVGLAGYDAKYPHQLSGGEQQRVALARALAPRPAIMLMDEPFSGLDNRLRDEIRDETLDILRDEGTAVLLVTHEPDEAMRMADKIALMRRGRIVQVGAPYTIYTNPVDREAAAFFSDVNVVHGVVKDRQTETPFGLFLTPGLVDGADVEIVFRPQHCRLDFDRQEAPVRPTVEHGVPARGRVARARFMGNQSLVELAMDHDGSILKAVIPGVFMPREGTPLVLSLRRDHAHVFPCVNQSRVADPWERHVEQAAE</sequence>
<keyword evidence="8" id="KW-0408">Iron</keyword>
<dbReference type="SMART" id="SM00382">
    <property type="entry name" value="AAA"/>
    <property type="match status" value="1"/>
</dbReference>
<dbReference type="Pfam" id="PF00005">
    <property type="entry name" value="ABC_tran"/>
    <property type="match status" value="1"/>
</dbReference>
<evidence type="ECO:0000256" key="7">
    <source>
        <dbReference type="ARBA" id="ARBA00022967"/>
    </source>
</evidence>
<dbReference type="FunFam" id="3.40.50.300:FF:000425">
    <property type="entry name" value="Probable ABC transporter, ATP-binding subunit"/>
    <property type="match status" value="1"/>
</dbReference>
<dbReference type="InterPro" id="IPR008995">
    <property type="entry name" value="Mo/tungstate-bd_C_term_dom"/>
</dbReference>
<dbReference type="PROSITE" id="PS00211">
    <property type="entry name" value="ABC_TRANSPORTER_1"/>
    <property type="match status" value="1"/>
</dbReference>
<evidence type="ECO:0000256" key="10">
    <source>
        <dbReference type="ARBA" id="ARBA00023136"/>
    </source>
</evidence>
<dbReference type="RefSeq" id="WP_196103593.1">
    <property type="nucleotide sequence ID" value="NZ_CP064942.1"/>
</dbReference>
<dbReference type="AlphaFoldDB" id="A0A7S9LSB1"/>
<organism evidence="12 13">
    <name type="scientific">Pontivivens ytuae</name>
    <dbReference type="NCBI Taxonomy" id="2789856"/>
    <lineage>
        <taxon>Bacteria</taxon>
        <taxon>Pseudomonadati</taxon>
        <taxon>Pseudomonadota</taxon>
        <taxon>Alphaproteobacteria</taxon>
        <taxon>Rhodobacterales</taxon>
        <taxon>Paracoccaceae</taxon>
        <taxon>Pontivivens</taxon>
    </lineage>
</organism>
<evidence type="ECO:0000256" key="6">
    <source>
        <dbReference type="ARBA" id="ARBA00022840"/>
    </source>
</evidence>
<dbReference type="PANTHER" id="PTHR42781">
    <property type="entry name" value="SPERMIDINE/PUTRESCINE IMPORT ATP-BINDING PROTEIN POTA"/>
    <property type="match status" value="1"/>
</dbReference>
<keyword evidence="3" id="KW-0410">Iron transport</keyword>
<dbReference type="SUPFAM" id="SSF52540">
    <property type="entry name" value="P-loop containing nucleoside triphosphate hydrolases"/>
    <property type="match status" value="1"/>
</dbReference>
<keyword evidence="1" id="KW-0813">Transport</keyword>
<dbReference type="InterPro" id="IPR013611">
    <property type="entry name" value="Transp-assoc_OB_typ2"/>
</dbReference>
<dbReference type="EMBL" id="CP064942">
    <property type="protein sequence ID" value="QPH54384.1"/>
    <property type="molecule type" value="Genomic_DNA"/>
</dbReference>
<dbReference type="InterPro" id="IPR003439">
    <property type="entry name" value="ABC_transporter-like_ATP-bd"/>
</dbReference>
<dbReference type="Proteomes" id="UP000594800">
    <property type="component" value="Chromosome"/>
</dbReference>
<dbReference type="InterPro" id="IPR027417">
    <property type="entry name" value="P-loop_NTPase"/>
</dbReference>
<evidence type="ECO:0000259" key="11">
    <source>
        <dbReference type="PROSITE" id="PS50893"/>
    </source>
</evidence>
<evidence type="ECO:0000313" key="12">
    <source>
        <dbReference type="EMBL" id="QPH54384.1"/>
    </source>
</evidence>
<evidence type="ECO:0000256" key="2">
    <source>
        <dbReference type="ARBA" id="ARBA00022475"/>
    </source>
</evidence>
<keyword evidence="10" id="KW-0472">Membrane</keyword>
<keyword evidence="13" id="KW-1185">Reference proteome</keyword>
<dbReference type="Gene3D" id="3.40.50.300">
    <property type="entry name" value="P-loop containing nucleotide triphosphate hydrolases"/>
    <property type="match status" value="1"/>
</dbReference>
<dbReference type="GO" id="GO:0015408">
    <property type="term" value="F:ABC-type ferric iron transporter activity"/>
    <property type="evidence" value="ECO:0007669"/>
    <property type="project" value="InterPro"/>
</dbReference>
<accession>A0A7S9LSB1</accession>
<protein>
    <submittedName>
        <fullName evidence="12">ABC transporter ATP-binding protein</fullName>
    </submittedName>
</protein>
<keyword evidence="9" id="KW-0406">Ion transport</keyword>
<dbReference type="KEGG" id="poz:I0K15_00965"/>
<dbReference type="GO" id="GO:0005524">
    <property type="term" value="F:ATP binding"/>
    <property type="evidence" value="ECO:0007669"/>
    <property type="project" value="UniProtKB-KW"/>
</dbReference>
<dbReference type="GO" id="GO:0043190">
    <property type="term" value="C:ATP-binding cassette (ABC) transporter complex"/>
    <property type="evidence" value="ECO:0007669"/>
    <property type="project" value="InterPro"/>
</dbReference>
<dbReference type="InterPro" id="IPR017871">
    <property type="entry name" value="ABC_transporter-like_CS"/>
</dbReference>
<evidence type="ECO:0000256" key="3">
    <source>
        <dbReference type="ARBA" id="ARBA00022496"/>
    </source>
</evidence>
<dbReference type="CDD" id="cd03259">
    <property type="entry name" value="ABC_Carb_Solutes_like"/>
    <property type="match status" value="1"/>
</dbReference>
<dbReference type="PROSITE" id="PS50893">
    <property type="entry name" value="ABC_TRANSPORTER_2"/>
    <property type="match status" value="1"/>
</dbReference>
<evidence type="ECO:0000256" key="4">
    <source>
        <dbReference type="ARBA" id="ARBA00022519"/>
    </source>
</evidence>
<keyword evidence="5" id="KW-0547">Nucleotide-binding</keyword>
<proteinExistence type="predicted"/>
<name>A0A7S9LSB1_9RHOB</name>
<reference evidence="12 13" key="1">
    <citation type="submission" date="2020-11" db="EMBL/GenBank/DDBJ databases">
        <title>Description of Pontivivens ytuae sp. nov. isolated from deep sea sediment of Mariana Trench.</title>
        <authorList>
            <person name="Wang Z."/>
            <person name="Sun Q.-L."/>
            <person name="Xu X.-D."/>
            <person name="Tang Y.-Z."/>
            <person name="Zhang J."/>
        </authorList>
    </citation>
    <scope>NUCLEOTIDE SEQUENCE [LARGE SCALE GENOMIC DNA]</scope>
    <source>
        <strain evidence="12 13">MT2928</strain>
    </source>
</reference>
<evidence type="ECO:0000313" key="13">
    <source>
        <dbReference type="Proteomes" id="UP000594800"/>
    </source>
</evidence>
<evidence type="ECO:0000256" key="1">
    <source>
        <dbReference type="ARBA" id="ARBA00022448"/>
    </source>
</evidence>
<evidence type="ECO:0000256" key="5">
    <source>
        <dbReference type="ARBA" id="ARBA00022741"/>
    </source>
</evidence>
<dbReference type="GO" id="GO:0016887">
    <property type="term" value="F:ATP hydrolysis activity"/>
    <property type="evidence" value="ECO:0007669"/>
    <property type="project" value="InterPro"/>
</dbReference>
<dbReference type="PANTHER" id="PTHR42781:SF5">
    <property type="entry name" value="PUTRESCINE TRANSPORT ATP-BINDING PROTEIN POTG"/>
    <property type="match status" value="1"/>
</dbReference>
<keyword evidence="7" id="KW-1278">Translocase</keyword>
<dbReference type="InterPro" id="IPR015853">
    <property type="entry name" value="ABC_transpr_FbpC"/>
</dbReference>
<keyword evidence="2" id="KW-1003">Cell membrane</keyword>
<dbReference type="GO" id="GO:0015697">
    <property type="term" value="P:quaternary ammonium group transport"/>
    <property type="evidence" value="ECO:0007669"/>
    <property type="project" value="UniProtKB-ARBA"/>
</dbReference>